<dbReference type="Proteomes" id="UP000805193">
    <property type="component" value="Unassembled WGS sequence"/>
</dbReference>
<comment type="caution">
    <text evidence="1">The sequence shown here is derived from an EMBL/GenBank/DDBJ whole genome shotgun (WGS) entry which is preliminary data.</text>
</comment>
<evidence type="ECO:0000313" key="1">
    <source>
        <dbReference type="EMBL" id="KAG0428842.1"/>
    </source>
</evidence>
<keyword evidence="2" id="KW-1185">Reference proteome</keyword>
<organism evidence="1 2">
    <name type="scientific">Ixodes persulcatus</name>
    <name type="common">Taiga tick</name>
    <dbReference type="NCBI Taxonomy" id="34615"/>
    <lineage>
        <taxon>Eukaryota</taxon>
        <taxon>Metazoa</taxon>
        <taxon>Ecdysozoa</taxon>
        <taxon>Arthropoda</taxon>
        <taxon>Chelicerata</taxon>
        <taxon>Arachnida</taxon>
        <taxon>Acari</taxon>
        <taxon>Parasitiformes</taxon>
        <taxon>Ixodida</taxon>
        <taxon>Ixodoidea</taxon>
        <taxon>Ixodidae</taxon>
        <taxon>Ixodinae</taxon>
        <taxon>Ixodes</taxon>
    </lineage>
</organism>
<gene>
    <name evidence="1" type="ORF">HPB47_024196</name>
</gene>
<reference evidence="1 2" key="1">
    <citation type="journal article" date="2020" name="Cell">
        <title>Large-Scale Comparative Analyses of Tick Genomes Elucidate Their Genetic Diversity and Vector Capacities.</title>
        <authorList>
            <consortium name="Tick Genome and Microbiome Consortium (TIGMIC)"/>
            <person name="Jia N."/>
            <person name="Wang J."/>
            <person name="Shi W."/>
            <person name="Du L."/>
            <person name="Sun Y."/>
            <person name="Zhan W."/>
            <person name="Jiang J.F."/>
            <person name="Wang Q."/>
            <person name="Zhang B."/>
            <person name="Ji P."/>
            <person name="Bell-Sakyi L."/>
            <person name="Cui X.M."/>
            <person name="Yuan T.T."/>
            <person name="Jiang B.G."/>
            <person name="Yang W.F."/>
            <person name="Lam T.T."/>
            <person name="Chang Q.C."/>
            <person name="Ding S.J."/>
            <person name="Wang X.J."/>
            <person name="Zhu J.G."/>
            <person name="Ruan X.D."/>
            <person name="Zhao L."/>
            <person name="Wei J.T."/>
            <person name="Ye R.Z."/>
            <person name="Que T.C."/>
            <person name="Du C.H."/>
            <person name="Zhou Y.H."/>
            <person name="Cheng J.X."/>
            <person name="Dai P.F."/>
            <person name="Guo W.B."/>
            <person name="Han X.H."/>
            <person name="Huang E.J."/>
            <person name="Li L.F."/>
            <person name="Wei W."/>
            <person name="Gao Y.C."/>
            <person name="Liu J.Z."/>
            <person name="Shao H.Z."/>
            <person name="Wang X."/>
            <person name="Wang C.C."/>
            <person name="Yang T.C."/>
            <person name="Huo Q.B."/>
            <person name="Li W."/>
            <person name="Chen H.Y."/>
            <person name="Chen S.E."/>
            <person name="Zhou L.G."/>
            <person name="Ni X.B."/>
            <person name="Tian J.H."/>
            <person name="Sheng Y."/>
            <person name="Liu T."/>
            <person name="Pan Y.S."/>
            <person name="Xia L.Y."/>
            <person name="Li J."/>
            <person name="Zhao F."/>
            <person name="Cao W.C."/>
        </authorList>
    </citation>
    <scope>NUCLEOTIDE SEQUENCE [LARGE SCALE GENOMIC DNA]</scope>
    <source>
        <strain evidence="1">Iper-2018</strain>
    </source>
</reference>
<protein>
    <submittedName>
        <fullName evidence="1">Uncharacterized protein</fullName>
    </submittedName>
</protein>
<name>A0AC60Q4Y4_IXOPE</name>
<sequence>MALAAVFHVACNRWRRRRSPSFWPFAEPRSVFLCSWVLAVVTSLDSSTNTSTSPPNGAAKEEKESSLSLEEKAKVINAVASGRKKCDVATEHGIPASTLSTILKGKDAILRATSSGKATKKKNLKTTLYEKLEEALYTWFMDARAKNAMKAAAIIAKNITGSEEAVPAQHQDEIMVRRAVRQRERAAARGLAPRHGMVPRIQTVPVDGPVPTDPDGLRRFDQRDIAVLGKVRLASDRGVPGSQHPALDGGFDRLRVALPHLADRPEAEAFTRLVAADINRAQAPADQLRHAPARLTREPELFAGLFPRELGLTGIEYRHPIHLHLDQMYVAFVAYQLEHRGPTRWDFGRRSRPSTSMAATAGSAVAPLQQAFPPAQGRYLCPRPRRGPGRLAPQQPTGLSPPNRPPSGESAPGGESMVSRLRPRRQINYCEQVSRRARTVSLPPAAPERQSPTSPSSHTSSPPDSPCITDSGGRSTEPRRERLLESMPANRGLAGAKNHVMTQKQKLRKEQQMIENRRIDLEKGQISLERERQMTDGKLAHRKLIMKEEDRLHQRQLINQQAEMIGKMVDQTVETNQLLHQFLSETSD</sequence>
<evidence type="ECO:0000313" key="2">
    <source>
        <dbReference type="Proteomes" id="UP000805193"/>
    </source>
</evidence>
<accession>A0AC60Q4Y4</accession>
<proteinExistence type="predicted"/>
<dbReference type="EMBL" id="JABSTQ010009474">
    <property type="protein sequence ID" value="KAG0428842.1"/>
    <property type="molecule type" value="Genomic_DNA"/>
</dbReference>